<dbReference type="EMBL" id="ACCH01000320">
    <property type="protein sequence ID" value="EEF88193.1"/>
    <property type="molecule type" value="Genomic_DNA"/>
</dbReference>
<name>E2NIR8_9BACE</name>
<sequence length="226" mass="24374">MIVHAVSLTDQELLAGGIHTDDFVVHTAIKEVGHDEVVVAAVYVTYGEEFLVEFFCFFVASQALQNYGAMGVEGFEFFLFEPLHLGFAALFTGDYGLEGVECAEGFFVQFVPLQHHEQGVVVVAQVVVLVFVIGVEHQIDGLVHVLVALGLVALVVDHLSQIEEGNGVHGLVSGGFCFVQQEIDTFGFPDFVVQAVVGGDKAVELIHIFIVVLAYGVAFEGTAIVF</sequence>
<reference evidence="1 2" key="1">
    <citation type="submission" date="2008-12" db="EMBL/GenBank/DDBJ databases">
        <authorList>
            <person name="Fulton L."/>
            <person name="Clifton S."/>
            <person name="Fulton B."/>
            <person name="Xu J."/>
            <person name="Minx P."/>
            <person name="Pepin K.H."/>
            <person name="Johnson M."/>
            <person name="Bhonagiri V."/>
            <person name="Nash W.E."/>
            <person name="Mardis E.R."/>
            <person name="Wilson R.K."/>
        </authorList>
    </citation>
    <scope>NUCLEOTIDE SEQUENCE [LARGE SCALE GENOMIC DNA]</scope>
    <source>
        <strain evidence="1 2">DSM 14838</strain>
    </source>
</reference>
<dbReference type="AlphaFoldDB" id="E2NIR8"/>
<dbReference type="Proteomes" id="UP000003711">
    <property type="component" value="Unassembled WGS sequence"/>
</dbReference>
<organism evidence="1 2">
    <name type="scientific">Bacteroides cellulosilyticus DSM 14838</name>
    <dbReference type="NCBI Taxonomy" id="537012"/>
    <lineage>
        <taxon>Bacteria</taxon>
        <taxon>Pseudomonadati</taxon>
        <taxon>Bacteroidota</taxon>
        <taxon>Bacteroidia</taxon>
        <taxon>Bacteroidales</taxon>
        <taxon>Bacteroidaceae</taxon>
        <taxon>Bacteroides</taxon>
    </lineage>
</organism>
<gene>
    <name evidence="1" type="ORF">BACCELL_04204</name>
</gene>
<proteinExistence type="predicted"/>
<reference evidence="1 2" key="2">
    <citation type="submission" date="2009-01" db="EMBL/GenBank/DDBJ databases">
        <title>Draft genome sequence of Bacteroides cellulosilyticus (DSM 14838).</title>
        <authorList>
            <person name="Sudarsanam P."/>
            <person name="Ley R."/>
            <person name="Guruge J."/>
            <person name="Turnbaugh P.J."/>
            <person name="Mahowald M."/>
            <person name="Liep D."/>
            <person name="Gordon J."/>
        </authorList>
    </citation>
    <scope>NUCLEOTIDE SEQUENCE [LARGE SCALE GENOMIC DNA]</scope>
    <source>
        <strain evidence="1 2">DSM 14838</strain>
    </source>
</reference>
<evidence type="ECO:0000313" key="1">
    <source>
        <dbReference type="EMBL" id="EEF88193.1"/>
    </source>
</evidence>
<dbReference type="HOGENOM" id="CLU_1222747_0_0_10"/>
<accession>E2NIR8</accession>
<protein>
    <submittedName>
        <fullName evidence="1">Uncharacterized protein</fullName>
    </submittedName>
</protein>
<evidence type="ECO:0000313" key="2">
    <source>
        <dbReference type="Proteomes" id="UP000003711"/>
    </source>
</evidence>
<comment type="caution">
    <text evidence="1">The sequence shown here is derived from an EMBL/GenBank/DDBJ whole genome shotgun (WGS) entry which is preliminary data.</text>
</comment>